<dbReference type="GO" id="GO:0004386">
    <property type="term" value="F:helicase activity"/>
    <property type="evidence" value="ECO:0007669"/>
    <property type="project" value="UniProtKB-KW"/>
</dbReference>
<evidence type="ECO:0000256" key="7">
    <source>
        <dbReference type="ARBA" id="ARBA00023204"/>
    </source>
</evidence>
<accession>A0A2T2WGF0</accession>
<keyword evidence="7" id="KW-0234">DNA repair</keyword>
<proteinExistence type="predicted"/>
<evidence type="ECO:0000256" key="5">
    <source>
        <dbReference type="ARBA" id="ARBA00022840"/>
    </source>
</evidence>
<reference evidence="9 10" key="1">
    <citation type="journal article" date="2014" name="BMC Genomics">
        <title>Comparison of environmental and isolate Sulfobacillus genomes reveals diverse carbon, sulfur, nitrogen, and hydrogen metabolisms.</title>
        <authorList>
            <person name="Justice N.B."/>
            <person name="Norman A."/>
            <person name="Brown C.T."/>
            <person name="Singh A."/>
            <person name="Thomas B.C."/>
            <person name="Banfield J.F."/>
        </authorList>
    </citation>
    <scope>NUCLEOTIDE SEQUENCE [LARGE SCALE GENOMIC DNA]</scope>
    <source>
        <strain evidence="9">AMDSBA3</strain>
    </source>
</reference>
<keyword evidence="5" id="KW-0067">ATP-binding</keyword>
<dbReference type="GO" id="GO:0005524">
    <property type="term" value="F:ATP binding"/>
    <property type="evidence" value="ECO:0007669"/>
    <property type="project" value="UniProtKB-KW"/>
</dbReference>
<keyword evidence="1" id="KW-0547">Nucleotide-binding</keyword>
<evidence type="ECO:0000256" key="2">
    <source>
        <dbReference type="ARBA" id="ARBA00022763"/>
    </source>
</evidence>
<keyword evidence="2" id="KW-0227">DNA damage</keyword>
<dbReference type="GO" id="GO:0003677">
    <property type="term" value="F:DNA binding"/>
    <property type="evidence" value="ECO:0007669"/>
    <property type="project" value="UniProtKB-KW"/>
</dbReference>
<dbReference type="Gene3D" id="3.90.320.10">
    <property type="match status" value="1"/>
</dbReference>
<dbReference type="GO" id="GO:0006281">
    <property type="term" value="P:DNA repair"/>
    <property type="evidence" value="ECO:0007669"/>
    <property type="project" value="UniProtKB-KW"/>
</dbReference>
<name>A0A2T2WGF0_9FIRM</name>
<evidence type="ECO:0000256" key="6">
    <source>
        <dbReference type="ARBA" id="ARBA00023125"/>
    </source>
</evidence>
<evidence type="ECO:0000259" key="8">
    <source>
        <dbReference type="Pfam" id="PF12705"/>
    </source>
</evidence>
<evidence type="ECO:0000256" key="1">
    <source>
        <dbReference type="ARBA" id="ARBA00022741"/>
    </source>
</evidence>
<dbReference type="InterPro" id="IPR011335">
    <property type="entry name" value="Restrct_endonuc-II-like"/>
</dbReference>
<keyword evidence="6" id="KW-0238">DNA-binding</keyword>
<dbReference type="GO" id="GO:0016787">
    <property type="term" value="F:hydrolase activity"/>
    <property type="evidence" value="ECO:0007669"/>
    <property type="project" value="UniProtKB-KW"/>
</dbReference>
<sequence length="817" mass="92107">MRQDLHWEVRMKLHIGMPTAIHQHWLGRMQSLSSTGQPWPTVIVPDARLARWLLELGPPGLSVMAIEDWWEQCVPAHLTWAPQGTWEILTSLVPETLLPRRYASVPGISAAVADLVRRGRRIGIRTLVSHPSDRLPWPALWNWYDRHLSSPMVDELGLYDYTVSQSSWPMLPRSGPIYVYGFTAITPLLVDLIKAWHVQQPVEIWALEGSPAAQAAIWGDMEITVEALEPRAQVASTLWIRPSPAMDLLDAAVVWVKQHDEHLRHTIAVETDEVPAVAWKRAFVRHQLIASTERLHDREETLWQLFVAILIQGSVRESMVTRWLEEAGSLASVSWKTDWWQRVLNIQEWADLSDLVREAASVHNVKWRQIIEWAESLRAWDAFAGHPTPSMVSFQLAHFALTPSLGENSPIMPLELAVWVPTQHVVLAGTDPDRWLCRMTPTPFDGDGAIKPWVRMSDPGAHDRFLLDQLRSDHGWVRWMVSTSPQPGPVDELTVDAVLLGDQTSAPFIRAWYQSWRDANRHSSYTGWVDASLARSLMPTQLSPSALEDFGRCPLSFLLSRILHISGIEDETPDITPQMIGMWAHRALELTVRRGLPLTLNAMRACVDAAIAEYPAPTTVPSFLLKYAADGLAAELYEALVRDDWHPQGQTAVEVSLAWEWVWPMQGRVDRIDWMDDGSMRLVDYKTGAVANPSVPSPANMQLLLYQQALADKYGVAVEAELYGISQKSRFLHRRVTHAQAVAQRSAVRSIAEGMRARMHDGKFWPVPDGKIQPCRFCTYRLLCPARVVEAAAQKNAADAEFLALWAAEEGGTHDAD</sequence>
<evidence type="ECO:0000256" key="4">
    <source>
        <dbReference type="ARBA" id="ARBA00022806"/>
    </source>
</evidence>
<evidence type="ECO:0000313" key="9">
    <source>
        <dbReference type="EMBL" id="PSR21314.1"/>
    </source>
</evidence>
<evidence type="ECO:0000313" key="10">
    <source>
        <dbReference type="Proteomes" id="UP000241848"/>
    </source>
</evidence>
<protein>
    <recommendedName>
        <fullName evidence="8">PD-(D/E)XK endonuclease-like domain-containing protein</fullName>
    </recommendedName>
</protein>
<dbReference type="InterPro" id="IPR011604">
    <property type="entry name" value="PDDEXK-like_dom_sf"/>
</dbReference>
<keyword evidence="3" id="KW-0378">Hydrolase</keyword>
<dbReference type="AlphaFoldDB" id="A0A2T2WGF0"/>
<dbReference type="SUPFAM" id="SSF52980">
    <property type="entry name" value="Restriction endonuclease-like"/>
    <property type="match status" value="1"/>
</dbReference>
<keyword evidence="4" id="KW-0347">Helicase</keyword>
<dbReference type="InterPro" id="IPR038726">
    <property type="entry name" value="PDDEXK_AddAB-type"/>
</dbReference>
<dbReference type="Pfam" id="PF12705">
    <property type="entry name" value="PDDEXK_1"/>
    <property type="match status" value="1"/>
</dbReference>
<comment type="caution">
    <text evidence="9">The sequence shown here is derived from an EMBL/GenBank/DDBJ whole genome shotgun (WGS) entry which is preliminary data.</text>
</comment>
<organism evidence="9 10">
    <name type="scientific">Sulfobacillus acidophilus</name>
    <dbReference type="NCBI Taxonomy" id="53633"/>
    <lineage>
        <taxon>Bacteria</taxon>
        <taxon>Bacillati</taxon>
        <taxon>Bacillota</taxon>
        <taxon>Clostridia</taxon>
        <taxon>Eubacteriales</taxon>
        <taxon>Clostridiales Family XVII. Incertae Sedis</taxon>
        <taxon>Sulfobacillus</taxon>
    </lineage>
</organism>
<dbReference type="EMBL" id="PXYV01000037">
    <property type="protein sequence ID" value="PSR21314.1"/>
    <property type="molecule type" value="Genomic_DNA"/>
</dbReference>
<feature type="domain" description="PD-(D/E)XK endonuclease-like" evidence="8">
    <location>
        <begin position="541"/>
        <end position="785"/>
    </location>
</feature>
<dbReference type="Proteomes" id="UP000241848">
    <property type="component" value="Unassembled WGS sequence"/>
</dbReference>
<evidence type="ECO:0000256" key="3">
    <source>
        <dbReference type="ARBA" id="ARBA00022801"/>
    </source>
</evidence>
<gene>
    <name evidence="9" type="ORF">C7B45_11415</name>
</gene>